<organism evidence="1 2">
    <name type="scientific">Nitrosococcus oceani C-27</name>
    <dbReference type="NCBI Taxonomy" id="314279"/>
    <lineage>
        <taxon>Bacteria</taxon>
        <taxon>Pseudomonadati</taxon>
        <taxon>Pseudomonadota</taxon>
        <taxon>Gammaproteobacteria</taxon>
        <taxon>Chromatiales</taxon>
        <taxon>Chromatiaceae</taxon>
        <taxon>Nitrosococcus</taxon>
    </lineage>
</organism>
<protein>
    <submittedName>
        <fullName evidence="1">Uncharacterized protein</fullName>
    </submittedName>
</protein>
<proteinExistence type="predicted"/>
<name>A0A0E2Z002_9GAMM</name>
<dbReference type="OrthoDB" id="5501404at2"/>
<reference evidence="1 2" key="1">
    <citation type="submission" date="2014-07" db="EMBL/GenBank/DDBJ databases">
        <title>Comparative analysis of Nitrosococcus oceani genome inventories of strains from Pacific and Atlantic gyres.</title>
        <authorList>
            <person name="Lim C.K."/>
            <person name="Wang L."/>
            <person name="Sayavedra-Soto L.A."/>
            <person name="Klotz M.G."/>
        </authorList>
    </citation>
    <scope>NUCLEOTIDE SEQUENCE [LARGE SCALE GENOMIC DNA]</scope>
    <source>
        <strain evidence="1 2">C-27</strain>
    </source>
</reference>
<accession>A0A0E2Z002</accession>
<evidence type="ECO:0000313" key="1">
    <source>
        <dbReference type="EMBL" id="KFI18953.1"/>
    </source>
</evidence>
<dbReference type="Proteomes" id="UP000028839">
    <property type="component" value="Unassembled WGS sequence"/>
</dbReference>
<evidence type="ECO:0000313" key="2">
    <source>
        <dbReference type="Proteomes" id="UP000028839"/>
    </source>
</evidence>
<dbReference type="AlphaFoldDB" id="A0A0E2Z002"/>
<dbReference type="EMBL" id="JPGN01000070">
    <property type="protein sequence ID" value="KFI18953.1"/>
    <property type="molecule type" value="Genomic_DNA"/>
</dbReference>
<comment type="caution">
    <text evidence="1">The sequence shown here is derived from an EMBL/GenBank/DDBJ whole genome shotgun (WGS) entry which is preliminary data.</text>
</comment>
<dbReference type="HOGENOM" id="CLU_350490_0_0_6"/>
<sequence>MSQPAKTSHSPFLDVTSFPASEVEVDQEHAPSSATLQSASPFVSVYELEDGEERVDPESEEFVQFVTELYDEEFDEAVFELITEASGLYDDQFVSKYRHPAEQTLEAERILEAHLSPLASELETLLEAMAEDIDHRDLEAMSESEIDAFIDHYAPSQPLSPAFENIFGWAKKKVKKALKKGVDWVKKKGKALARKAFRIALRKLRKYIKPWIKKITTFAINKLPKKYRPLAQILAKRLGFQKEIEDQGSFDGGEDTVAEINQFQQEFDLMLANLLFSEDETEQELMLAEVSSEARQPSADPLGDLDQAREQFIEGVLELEEGDDPTPLVENFIPAILPLVKLGIRFIGRPKLVNFLAKYVAKLIKRFVGRRYVRPLSKAIVDAGLRLINLEATEEDARQAVGAAVAATVEDTLRQVAVLPDYVLDDEELLEGYVLEAFEQAATRNLPEVLPEEAYLKRPDLRETKGLKATWILQPLRGRKFYKKYSRILNAKLSPPKLRAVKTYGGIPLSEVLQEQLGLSPGVDVEARVHLYEMMSGAMLPQISKHEHNTPGLGMTANYAYSQLHPLTPEAAGILLGHPGLGRIMPPKYFANRRVTGIGQRFYYLEIPGVRLRMGPMAGANAMMRRCSEVKVILDFARQQIRVYHFLSETKAQDIAVKLRQRTPIGVVMISLKSGMEPGLKHALISGICGQVKIIHEAMLPQGARGPALMEVPQPIKESLLMKVTEWLGKGLSHYFREQPQSFIVATEDPAEGVTLAITLDNLPGLPALRDALKRKTISLRGMDFSEAMPEIRVQTIPGYYSE</sequence>
<gene>
    <name evidence="1" type="ORF">IB75_11685</name>
</gene>